<dbReference type="SUPFAM" id="SSF53850">
    <property type="entry name" value="Periplasmic binding protein-like II"/>
    <property type="match status" value="1"/>
</dbReference>
<keyword evidence="9" id="KW-1185">Reference proteome</keyword>
<dbReference type="Proteomes" id="UP000613011">
    <property type="component" value="Unassembled WGS sequence"/>
</dbReference>
<dbReference type="InterPro" id="IPR000847">
    <property type="entry name" value="LysR_HTH_N"/>
</dbReference>
<feature type="region of interest" description="Disordered" evidence="6">
    <location>
        <begin position="1"/>
        <end position="20"/>
    </location>
</feature>
<evidence type="ECO:0000256" key="3">
    <source>
        <dbReference type="ARBA" id="ARBA00023125"/>
    </source>
</evidence>
<evidence type="ECO:0000256" key="6">
    <source>
        <dbReference type="SAM" id="MobiDB-lite"/>
    </source>
</evidence>
<comment type="similarity">
    <text evidence="1">Belongs to the LysR transcriptional regulatory family.</text>
</comment>
<dbReference type="InterPro" id="IPR002477">
    <property type="entry name" value="Peptidoglycan-bd-like"/>
</dbReference>
<dbReference type="InterPro" id="IPR036390">
    <property type="entry name" value="WH_DNA-bd_sf"/>
</dbReference>
<dbReference type="SUPFAM" id="SSF47090">
    <property type="entry name" value="PGBD-like"/>
    <property type="match status" value="1"/>
</dbReference>
<accession>A0A936ZG07</accession>
<evidence type="ECO:0000259" key="7">
    <source>
        <dbReference type="PROSITE" id="PS50931"/>
    </source>
</evidence>
<dbReference type="PROSITE" id="PS50931">
    <property type="entry name" value="HTH_LYSR"/>
    <property type="match status" value="1"/>
</dbReference>
<dbReference type="GO" id="GO:0003700">
    <property type="term" value="F:DNA-binding transcription factor activity"/>
    <property type="evidence" value="ECO:0007669"/>
    <property type="project" value="InterPro"/>
</dbReference>
<protein>
    <submittedName>
        <fullName evidence="8">LysR family transcriptional regulator</fullName>
    </submittedName>
</protein>
<dbReference type="InterPro" id="IPR036365">
    <property type="entry name" value="PGBD-like_sf"/>
</dbReference>
<dbReference type="Gene3D" id="1.10.10.10">
    <property type="entry name" value="Winged helix-like DNA-binding domain superfamily/Winged helix DNA-binding domain"/>
    <property type="match status" value="1"/>
</dbReference>
<evidence type="ECO:0000256" key="1">
    <source>
        <dbReference type="ARBA" id="ARBA00009437"/>
    </source>
</evidence>
<dbReference type="Pfam" id="PF03466">
    <property type="entry name" value="LysR_substrate"/>
    <property type="match status" value="1"/>
</dbReference>
<evidence type="ECO:0000256" key="4">
    <source>
        <dbReference type="ARBA" id="ARBA00023159"/>
    </source>
</evidence>
<gene>
    <name evidence="8" type="ORF">JI739_10650</name>
</gene>
<keyword evidence="2" id="KW-0805">Transcription regulation</keyword>
<evidence type="ECO:0000256" key="2">
    <source>
        <dbReference type="ARBA" id="ARBA00023015"/>
    </source>
</evidence>
<sequence length="483" mass="51966">MKWLRSIAAGSNRPPRSPTPAYEGAVVDAVRGFQQRHGLAVDGVVGPATLQALERTPSQHVRQIALTMERLRCRGRRASAVVAGTRPDGAAACGHAPPAHARTHRPRLCARCVPNTCGTACSRSCSRGSIPVRMAHATHFGLIGRVGRARVGDTRAPMQASKPTNLQLDLTSDLTKWRAFLAIAELGSLTRAALFLDSNQSLLSRHLNALERECNARLFNRTGRGVALSDVGERIFPHVKALLADAEQLENEIRGEAREPIGRVTIGALPSITNPIVGRLFKQLRKRHPGIQLKILEGSSGQVEEWLADGRIDIAILYRYGKSPPEQEQALAIVDSYLIGAPGDRLTAGDDVPFAALHDLPFILPSVPNGLRTALDAAARAQRINLTPVIEADSLPLMRSTVAEANLFTVLPIHAVWSQVHEGRLQAARIVSPGLQRIVSMALARSKGPARAVSAVAAEIVAIVEEAARSGMWQLGTARPDPD</sequence>
<name>A0A936ZG07_9BURK</name>
<dbReference type="GO" id="GO:0003677">
    <property type="term" value="F:DNA binding"/>
    <property type="evidence" value="ECO:0007669"/>
    <property type="project" value="UniProtKB-KW"/>
</dbReference>
<keyword evidence="5" id="KW-0804">Transcription</keyword>
<comment type="caution">
    <text evidence="8">The sequence shown here is derived from an EMBL/GenBank/DDBJ whole genome shotgun (WGS) entry which is preliminary data.</text>
</comment>
<dbReference type="Pfam" id="PF00126">
    <property type="entry name" value="HTH_1"/>
    <property type="match status" value="1"/>
</dbReference>
<reference evidence="8" key="1">
    <citation type="submission" date="2021-01" db="EMBL/GenBank/DDBJ databases">
        <title>Ramlibacter sp. strain AW1 16S ribosomal RNA gene Genome sequencing and assembly.</title>
        <authorList>
            <person name="Kang M."/>
        </authorList>
    </citation>
    <scope>NUCLEOTIDE SEQUENCE</scope>
    <source>
        <strain evidence="8">AW1</strain>
    </source>
</reference>
<evidence type="ECO:0000313" key="9">
    <source>
        <dbReference type="Proteomes" id="UP000613011"/>
    </source>
</evidence>
<dbReference type="PANTHER" id="PTHR30293">
    <property type="entry name" value="TRANSCRIPTIONAL REGULATORY PROTEIN NAC-RELATED"/>
    <property type="match status" value="1"/>
</dbReference>
<feature type="domain" description="HTH lysR-type" evidence="7">
    <location>
        <begin position="173"/>
        <end position="229"/>
    </location>
</feature>
<dbReference type="InterPro" id="IPR036388">
    <property type="entry name" value="WH-like_DNA-bd_sf"/>
</dbReference>
<dbReference type="EMBL" id="JAEQNA010000003">
    <property type="protein sequence ID" value="MBL0420804.1"/>
    <property type="molecule type" value="Genomic_DNA"/>
</dbReference>
<keyword evidence="3" id="KW-0238">DNA-binding</keyword>
<evidence type="ECO:0000256" key="5">
    <source>
        <dbReference type="ARBA" id="ARBA00023163"/>
    </source>
</evidence>
<dbReference type="InterPro" id="IPR005119">
    <property type="entry name" value="LysR_subst-bd"/>
</dbReference>
<evidence type="ECO:0000313" key="8">
    <source>
        <dbReference type="EMBL" id="MBL0420804.1"/>
    </source>
</evidence>
<dbReference type="InterPro" id="IPR036366">
    <property type="entry name" value="PGBDSf"/>
</dbReference>
<organism evidence="8 9">
    <name type="scientific">Ramlibacter aurantiacus</name>
    <dbReference type="NCBI Taxonomy" id="2801330"/>
    <lineage>
        <taxon>Bacteria</taxon>
        <taxon>Pseudomonadati</taxon>
        <taxon>Pseudomonadota</taxon>
        <taxon>Betaproteobacteria</taxon>
        <taxon>Burkholderiales</taxon>
        <taxon>Comamonadaceae</taxon>
        <taxon>Ramlibacter</taxon>
    </lineage>
</organism>
<proteinExistence type="inferred from homology"/>
<dbReference type="Gene3D" id="1.10.101.10">
    <property type="entry name" value="PGBD-like superfamily/PGBD"/>
    <property type="match status" value="1"/>
</dbReference>
<dbReference type="SUPFAM" id="SSF46785">
    <property type="entry name" value="Winged helix' DNA-binding domain"/>
    <property type="match status" value="1"/>
</dbReference>
<dbReference type="Pfam" id="PF01471">
    <property type="entry name" value="PG_binding_1"/>
    <property type="match status" value="1"/>
</dbReference>
<dbReference type="Gene3D" id="3.40.190.290">
    <property type="match status" value="1"/>
</dbReference>
<keyword evidence="4" id="KW-0010">Activator</keyword>
<dbReference type="PANTHER" id="PTHR30293:SF0">
    <property type="entry name" value="NITROGEN ASSIMILATION REGULATORY PROTEIN NAC"/>
    <property type="match status" value="1"/>
</dbReference>
<dbReference type="AlphaFoldDB" id="A0A936ZG07"/>
<dbReference type="GO" id="GO:2000142">
    <property type="term" value="P:regulation of DNA-templated transcription initiation"/>
    <property type="evidence" value="ECO:0007669"/>
    <property type="project" value="TreeGrafter"/>
</dbReference>